<protein>
    <submittedName>
        <fullName evidence="3">Uncharacterized protein</fullName>
    </submittedName>
</protein>
<evidence type="ECO:0000313" key="3">
    <source>
        <dbReference type="EMBL" id="KGF46572.1"/>
    </source>
</evidence>
<evidence type="ECO:0000256" key="2">
    <source>
        <dbReference type="SAM" id="Phobius"/>
    </source>
</evidence>
<reference evidence="3 4" key="1">
    <citation type="submission" date="2014-07" db="EMBL/GenBank/DDBJ databases">
        <authorList>
            <person name="McCorrison J."/>
            <person name="Sanka R."/>
            <person name="Torralba M."/>
            <person name="Gillis M."/>
            <person name="Haft D.H."/>
            <person name="Methe B."/>
            <person name="Sutton G."/>
            <person name="Nelson K.E."/>
        </authorList>
    </citation>
    <scope>NUCLEOTIDE SEQUENCE [LARGE SCALE GENOMIC DNA]</scope>
    <source>
        <strain evidence="3 4">DNF00314</strain>
    </source>
</reference>
<keyword evidence="2" id="KW-1133">Transmembrane helix</keyword>
<keyword evidence="4" id="KW-1185">Reference proteome</keyword>
<keyword evidence="2" id="KW-0472">Membrane</keyword>
<dbReference type="AlphaFoldDB" id="A0A096BV02"/>
<feature type="coiled-coil region" evidence="1">
    <location>
        <begin position="33"/>
        <end position="60"/>
    </location>
</feature>
<dbReference type="Proteomes" id="UP000029628">
    <property type="component" value="Unassembled WGS sequence"/>
</dbReference>
<comment type="caution">
    <text evidence="3">The sequence shown here is derived from an EMBL/GenBank/DDBJ whole genome shotgun (WGS) entry which is preliminary data.</text>
</comment>
<evidence type="ECO:0000256" key="1">
    <source>
        <dbReference type="SAM" id="Coils"/>
    </source>
</evidence>
<evidence type="ECO:0000313" key="4">
    <source>
        <dbReference type="Proteomes" id="UP000029628"/>
    </source>
</evidence>
<dbReference type="EMBL" id="JRNT01000035">
    <property type="protein sequence ID" value="KGF46572.1"/>
    <property type="molecule type" value="Genomic_DNA"/>
</dbReference>
<gene>
    <name evidence="3" type="ORF">HMPREF0872_07845</name>
</gene>
<accession>A0A096BV02</accession>
<feature type="transmembrane region" description="Helical" evidence="2">
    <location>
        <begin position="6"/>
        <end position="27"/>
    </location>
</feature>
<keyword evidence="1" id="KW-0175">Coiled coil</keyword>
<dbReference type="RefSeq" id="WP_038153086.1">
    <property type="nucleotide sequence ID" value="NZ_JRNT01000035.1"/>
</dbReference>
<proteinExistence type="predicted"/>
<keyword evidence="2" id="KW-0812">Transmembrane</keyword>
<name>A0A096BV02_9FIRM</name>
<organism evidence="3 4">
    <name type="scientific">Veillonella montpellierensis DNF00314</name>
    <dbReference type="NCBI Taxonomy" id="1401067"/>
    <lineage>
        <taxon>Bacteria</taxon>
        <taxon>Bacillati</taxon>
        <taxon>Bacillota</taxon>
        <taxon>Negativicutes</taxon>
        <taxon>Veillonellales</taxon>
        <taxon>Veillonellaceae</taxon>
        <taxon>Veillonella</taxon>
    </lineage>
</organism>
<sequence length="82" mass="9402">MNQSTVEFLTFAITVASLVGSWIYYFSKIGVTLQLIKEEIKEIKEEIKKSQDDRAYFKSELAAHHEAIKSAHKRIDALETGR</sequence>